<dbReference type="GO" id="GO:0051087">
    <property type="term" value="F:protein-folding chaperone binding"/>
    <property type="evidence" value="ECO:0007669"/>
    <property type="project" value="InterPro"/>
</dbReference>
<evidence type="ECO:0000313" key="4">
    <source>
        <dbReference type="Proteomes" id="UP000478008"/>
    </source>
</evidence>
<dbReference type="Proteomes" id="UP000478008">
    <property type="component" value="Unassembled WGS sequence"/>
</dbReference>
<evidence type="ECO:0000259" key="2">
    <source>
        <dbReference type="PROSITE" id="PS51035"/>
    </source>
</evidence>
<dbReference type="EMBL" id="CABFWN010000005">
    <property type="protein sequence ID" value="VUG19539.1"/>
    <property type="molecule type" value="Genomic_DNA"/>
</dbReference>
<feature type="domain" description="BAG" evidence="2">
    <location>
        <begin position="163"/>
        <end position="213"/>
    </location>
</feature>
<protein>
    <submittedName>
        <fullName evidence="3">DEBR0S5_05402g1_1</fullName>
    </submittedName>
</protein>
<dbReference type="SUPFAM" id="SSF63491">
    <property type="entry name" value="BAG domain"/>
    <property type="match status" value="1"/>
</dbReference>
<evidence type="ECO:0000256" key="1">
    <source>
        <dbReference type="SAM" id="MobiDB-lite"/>
    </source>
</evidence>
<gene>
    <name evidence="3" type="ORF">DEBR0S5_05402G</name>
</gene>
<feature type="compositionally biased region" description="Basic residues" evidence="1">
    <location>
        <begin position="76"/>
        <end position="92"/>
    </location>
</feature>
<evidence type="ECO:0000313" key="3">
    <source>
        <dbReference type="EMBL" id="VUG19539.1"/>
    </source>
</evidence>
<feature type="region of interest" description="Disordered" evidence="1">
    <location>
        <begin position="73"/>
        <end position="93"/>
    </location>
</feature>
<proteinExistence type="predicted"/>
<dbReference type="InterPro" id="IPR036533">
    <property type="entry name" value="BAG_dom_sf"/>
</dbReference>
<dbReference type="Pfam" id="PF02179">
    <property type="entry name" value="BAG"/>
    <property type="match status" value="1"/>
</dbReference>
<dbReference type="InterPro" id="IPR003103">
    <property type="entry name" value="BAG_domain"/>
</dbReference>
<dbReference type="PROSITE" id="PS51035">
    <property type="entry name" value="BAG"/>
    <property type="match status" value="1"/>
</dbReference>
<name>A0A7D9D0E4_DEKBR</name>
<dbReference type="Gene3D" id="1.20.58.120">
    <property type="entry name" value="BAG domain"/>
    <property type="match status" value="1"/>
</dbReference>
<keyword evidence="4" id="KW-1185">Reference proteome</keyword>
<organism evidence="3 4">
    <name type="scientific">Dekkera bruxellensis</name>
    <name type="common">Brettanomyces custersii</name>
    <dbReference type="NCBI Taxonomy" id="5007"/>
    <lineage>
        <taxon>Eukaryota</taxon>
        <taxon>Fungi</taxon>
        <taxon>Dikarya</taxon>
        <taxon>Ascomycota</taxon>
        <taxon>Saccharomycotina</taxon>
        <taxon>Pichiomycetes</taxon>
        <taxon>Pichiales</taxon>
        <taxon>Pichiaceae</taxon>
        <taxon>Brettanomyces</taxon>
    </lineage>
</organism>
<accession>A0A7D9D0E4</accession>
<sequence>MESLQIYQQLSAYAAKTLSALDDYLHKVLKPEDADRVITFIEQHQKNIIAGFGILSVYILGKVLFKFGNSGTGNSKRVKKKRRKHHKHKHKTETRAKIDPIEISRHQINTAMNEFDTEFLPKLNALLSRVEEREDAICGPDAESNKKLLIKAASERSYKDAFQYQRLYFNEQLLKLIMRLDSIDTQGQINLRNTRKQGIKRIQGALDRLDSYKSRMQSLIDQKIIA</sequence>
<dbReference type="AlphaFoldDB" id="A0A7D9D0E4"/>
<reference evidence="3 4" key="1">
    <citation type="submission" date="2019-07" db="EMBL/GenBank/DDBJ databases">
        <authorList>
            <person name="Friedrich A."/>
            <person name="Schacherer J."/>
        </authorList>
    </citation>
    <scope>NUCLEOTIDE SEQUENCE [LARGE SCALE GENOMIC DNA]</scope>
</reference>